<dbReference type="CTD" id="65083"/>
<feature type="domain" description="Nrap protein" evidence="5">
    <location>
        <begin position="229"/>
        <end position="384"/>
    </location>
</feature>
<dbReference type="GO" id="GO:0006409">
    <property type="term" value="P:tRNA export from nucleus"/>
    <property type="evidence" value="ECO:0007669"/>
    <property type="project" value="TreeGrafter"/>
</dbReference>
<feature type="region of interest" description="Disordered" evidence="3">
    <location>
        <begin position="1"/>
        <end position="62"/>
    </location>
</feature>
<evidence type="ECO:0000259" key="6">
    <source>
        <dbReference type="Pfam" id="PF17407"/>
    </source>
</evidence>
<evidence type="ECO:0000259" key="4">
    <source>
        <dbReference type="Pfam" id="PF17405"/>
    </source>
</evidence>
<dbReference type="Pfam" id="PF17406">
    <property type="entry name" value="Nrap_D5"/>
    <property type="match status" value="1"/>
</dbReference>
<evidence type="ECO:0000313" key="7">
    <source>
        <dbReference type="Proteomes" id="UP000515159"/>
    </source>
</evidence>
<accession>A0A6P8S801</accession>
<evidence type="ECO:0000256" key="1">
    <source>
        <dbReference type="ARBA" id="ARBA00035020"/>
    </source>
</evidence>
<reference evidence="8" key="1">
    <citation type="submission" date="2025-08" db="UniProtKB">
        <authorList>
            <consortium name="RefSeq"/>
        </authorList>
    </citation>
    <scope>IDENTIFICATION</scope>
</reference>
<dbReference type="FunFam" id="3.30.70.3030:FF:000001">
    <property type="entry name" value="Nucleolar protein 6"/>
    <property type="match status" value="1"/>
</dbReference>
<keyword evidence="2" id="KW-0694">RNA-binding</keyword>
<dbReference type="FunCoup" id="A0A6P8S801">
    <property type="interactions" value="2700"/>
</dbReference>
<evidence type="ECO:0000313" key="8">
    <source>
        <dbReference type="RefSeq" id="XP_033814077.1"/>
    </source>
</evidence>
<dbReference type="GeneID" id="117366616"/>
<dbReference type="Gene3D" id="3.30.70.3030">
    <property type="match status" value="1"/>
</dbReference>
<feature type="compositionally biased region" description="Basic and acidic residues" evidence="3">
    <location>
        <begin position="12"/>
        <end position="28"/>
    </location>
</feature>
<dbReference type="GO" id="GO:0003723">
    <property type="term" value="F:RNA binding"/>
    <property type="evidence" value="ECO:0007669"/>
    <property type="project" value="UniProtKB-KW"/>
</dbReference>
<evidence type="ECO:0000256" key="3">
    <source>
        <dbReference type="SAM" id="MobiDB-lite"/>
    </source>
</evidence>
<dbReference type="GO" id="GO:0006364">
    <property type="term" value="P:rRNA processing"/>
    <property type="evidence" value="ECO:0007669"/>
    <property type="project" value="TreeGrafter"/>
</dbReference>
<dbReference type="AlphaFoldDB" id="A0A6P8S801"/>
<dbReference type="InterPro" id="IPR035371">
    <property type="entry name" value="Nrap_D6"/>
</dbReference>
<evidence type="ECO:0000259" key="5">
    <source>
        <dbReference type="Pfam" id="PF17406"/>
    </source>
</evidence>
<dbReference type="RefSeq" id="XP_033814077.1">
    <property type="nucleotide sequence ID" value="XM_033958186.1"/>
</dbReference>
<dbReference type="Pfam" id="PF17407">
    <property type="entry name" value="Nrap_D6"/>
    <property type="match status" value="1"/>
</dbReference>
<dbReference type="InParanoid" id="A0A6P8S801"/>
<dbReference type="Proteomes" id="UP000515159">
    <property type="component" value="Chromosome 1"/>
</dbReference>
<proteinExistence type="inferred from homology"/>
<dbReference type="InterPro" id="IPR035369">
    <property type="entry name" value="Nrap_D4"/>
</dbReference>
<sequence length="529" mass="60562">MVAGVGKKRLAGAREDGAPAGTERKELEEHNEEEESKDKDKGESQNAPKKAKLREKREEALPGDMMRPVKLSRAELYKPPTNEELNQLKETENLFHSSLLRMQIEELLTEVKLKEKRKKSIDGFLHDLNTLLSRIPETQETEASCSGQLSVWVGHLYFLCLLTFLWLLKDGYVFRLQVAYHREPLLMKESITPEGMMKYQDTEESLQLEMEILHLPYLSGTLHGLQQQHPAFSGTSRLAKRWICAQMLSDGMSDECMDLLVAYLFLHPAPFTPPSSPQVGFLRFLQLMATFDWKNNPLIVNLNGDIKDIDYAEIKNDFMAARSRLPVMFIATPKDRKDSFWTRDRPSALILQRLIMLSLESVNTLEKQLMDPLGSHDVKMVFRPPLDLYDVLIHLNSRQIPRHREAVDKPVKSFVRGMLKKSASVKSFYFPVVDYDPVQSYLEELRAAFGELALFCYDAHGGEVIGVLWKPLAFEPQPFKTTNVKGRMMAFRTNKTVMVPNVEAILEDFETLGEGLVLSVEARTEKWSI</sequence>
<dbReference type="GO" id="GO:0032545">
    <property type="term" value="C:CURI complex"/>
    <property type="evidence" value="ECO:0007669"/>
    <property type="project" value="TreeGrafter"/>
</dbReference>
<name>A0A6P8S801_GEOSA</name>
<evidence type="ECO:0000256" key="2">
    <source>
        <dbReference type="RuleBase" id="RU364032"/>
    </source>
</evidence>
<comment type="similarity">
    <text evidence="2">Belongs to the NRAP family.</text>
</comment>
<dbReference type="Gene3D" id="1.10.1410.10">
    <property type="match status" value="1"/>
</dbReference>
<dbReference type="KEGG" id="gsh:117366616"/>
<dbReference type="PANTHER" id="PTHR17972:SF0">
    <property type="entry name" value="NUCLEOLAR PROTEIN 6"/>
    <property type="match status" value="1"/>
</dbReference>
<feature type="compositionally biased region" description="Basic residues" evidence="3">
    <location>
        <begin position="1"/>
        <end position="11"/>
    </location>
</feature>
<protein>
    <recommendedName>
        <fullName evidence="2">Nucleolar protein 6</fullName>
    </recommendedName>
</protein>
<dbReference type="PANTHER" id="PTHR17972">
    <property type="entry name" value="NUCLEOLAR RNA-ASSOCIATED PROTEIN"/>
    <property type="match status" value="1"/>
</dbReference>
<dbReference type="InterPro" id="IPR035370">
    <property type="entry name" value="Nrap_D5"/>
</dbReference>
<dbReference type="Pfam" id="PF17405">
    <property type="entry name" value="Nrap_D4"/>
    <property type="match status" value="1"/>
</dbReference>
<organism evidence="7 8">
    <name type="scientific">Geotrypetes seraphini</name>
    <name type="common">Gaboon caecilian</name>
    <name type="synonym">Caecilia seraphini</name>
    <dbReference type="NCBI Taxonomy" id="260995"/>
    <lineage>
        <taxon>Eukaryota</taxon>
        <taxon>Metazoa</taxon>
        <taxon>Chordata</taxon>
        <taxon>Craniata</taxon>
        <taxon>Vertebrata</taxon>
        <taxon>Euteleostomi</taxon>
        <taxon>Amphibia</taxon>
        <taxon>Gymnophiona</taxon>
        <taxon>Geotrypetes</taxon>
    </lineage>
</organism>
<dbReference type="InterPro" id="IPR005554">
    <property type="entry name" value="NOL6/Upt22"/>
</dbReference>
<dbReference type="GO" id="GO:0032040">
    <property type="term" value="C:small-subunit processome"/>
    <property type="evidence" value="ECO:0007669"/>
    <property type="project" value="TreeGrafter"/>
</dbReference>
<keyword evidence="2" id="KW-0539">Nucleus</keyword>
<dbReference type="GO" id="GO:0034456">
    <property type="term" value="C:UTP-C complex"/>
    <property type="evidence" value="ECO:0007669"/>
    <property type="project" value="TreeGrafter"/>
</dbReference>
<gene>
    <name evidence="8" type="primary">NOL6</name>
</gene>
<dbReference type="FunFam" id="1.10.1410.10:FF:000006">
    <property type="entry name" value="Nucleolar protein 6"/>
    <property type="match status" value="1"/>
</dbReference>
<keyword evidence="7" id="KW-1185">Reference proteome</keyword>
<dbReference type="OrthoDB" id="10251401at2759"/>
<comment type="subunit">
    <text evidence="1">Part of the small subunit (SSU) processome, composed of more than 70 proteins and the RNA chaperone small nucleolar RNA (snoRNA) U3.</text>
</comment>
<feature type="domain" description="Nrap protein" evidence="4">
    <location>
        <begin position="163"/>
        <end position="227"/>
    </location>
</feature>
<feature type="domain" description="Nrap protein" evidence="6">
    <location>
        <begin position="386"/>
        <end position="520"/>
    </location>
</feature>
<comment type="subcellular location">
    <subcellularLocation>
        <location evidence="2">Nucleus</location>
        <location evidence="2">Nucleolus</location>
    </subcellularLocation>
</comment>